<dbReference type="PANTHER" id="PTHR46623:SF6">
    <property type="entry name" value="ALPHA_BETA-HYDROLASES SUPERFAMILY PROTEIN"/>
    <property type="match status" value="1"/>
</dbReference>
<organism evidence="2 3">
    <name type="scientific">Marinobacter azerbaijanicus</name>
    <dbReference type="NCBI Taxonomy" id="3050455"/>
    <lineage>
        <taxon>Bacteria</taxon>
        <taxon>Pseudomonadati</taxon>
        <taxon>Pseudomonadota</taxon>
        <taxon>Gammaproteobacteria</taxon>
        <taxon>Pseudomonadales</taxon>
        <taxon>Marinobacteraceae</taxon>
        <taxon>Marinobacter</taxon>
    </lineage>
</organism>
<dbReference type="InterPro" id="IPR002925">
    <property type="entry name" value="Dienelactn_hydro"/>
</dbReference>
<dbReference type="PANTHER" id="PTHR46623">
    <property type="entry name" value="CARBOXYMETHYLENEBUTENOLIDASE-RELATED"/>
    <property type="match status" value="1"/>
</dbReference>
<accession>A0ABT7IGE9</accession>
<dbReference type="InterPro" id="IPR051049">
    <property type="entry name" value="Dienelactone_hydrolase-like"/>
</dbReference>
<evidence type="ECO:0000313" key="3">
    <source>
        <dbReference type="Proteomes" id="UP001227964"/>
    </source>
</evidence>
<feature type="domain" description="Dienelactone hydrolase" evidence="1">
    <location>
        <begin position="17"/>
        <end position="229"/>
    </location>
</feature>
<keyword evidence="2" id="KW-0378">Hydrolase</keyword>
<evidence type="ECO:0000313" key="2">
    <source>
        <dbReference type="EMBL" id="MDL0433252.1"/>
    </source>
</evidence>
<keyword evidence="3" id="KW-1185">Reference proteome</keyword>
<dbReference type="EMBL" id="JASSVS010000012">
    <property type="protein sequence ID" value="MDL0433252.1"/>
    <property type="molecule type" value="Genomic_DNA"/>
</dbReference>
<sequence length="236" mass="25846">MTDKTVEIPVQGGDGNFSGYLALPPSGAAGPGILLIQEIFGVNEHIRSVAQQYALDGYVVFAPDLFWRLEPGVQLGYEGADRDHAVSLMQKMDFGKAVEDLRSAVETLRARPECQGTVTSVGFCMGGLLSYFCGVEGFVDASVCYYPGGIANHLDKADRLEVPILFHFAAQDGHIPLDQVQQTRDAFSGHENANVFLYEGVEHGFNCWARKSYDQHASALAHGRSLTFIEGVREWE</sequence>
<dbReference type="Pfam" id="PF01738">
    <property type="entry name" value="DLH"/>
    <property type="match status" value="1"/>
</dbReference>
<gene>
    <name evidence="2" type="ORF">QPM17_19100</name>
</gene>
<proteinExistence type="predicted"/>
<dbReference type="EC" id="3.1.-.-" evidence="2"/>
<protein>
    <submittedName>
        <fullName evidence="2">Dienelactone hydrolase family protein</fullName>
        <ecNumber evidence="2">3.1.-.-</ecNumber>
    </submittedName>
</protein>
<dbReference type="RefSeq" id="WP_285392900.1">
    <property type="nucleotide sequence ID" value="NZ_JASSVS010000012.1"/>
</dbReference>
<dbReference type="InterPro" id="IPR029058">
    <property type="entry name" value="AB_hydrolase_fold"/>
</dbReference>
<comment type="caution">
    <text evidence="2">The sequence shown here is derived from an EMBL/GenBank/DDBJ whole genome shotgun (WGS) entry which is preliminary data.</text>
</comment>
<name>A0ABT7IGE9_9GAMM</name>
<dbReference type="GO" id="GO:0016787">
    <property type="term" value="F:hydrolase activity"/>
    <property type="evidence" value="ECO:0007669"/>
    <property type="project" value="UniProtKB-KW"/>
</dbReference>
<dbReference type="SUPFAM" id="SSF53474">
    <property type="entry name" value="alpha/beta-Hydrolases"/>
    <property type="match status" value="1"/>
</dbReference>
<dbReference type="Proteomes" id="UP001227964">
    <property type="component" value="Unassembled WGS sequence"/>
</dbReference>
<evidence type="ECO:0000259" key="1">
    <source>
        <dbReference type="Pfam" id="PF01738"/>
    </source>
</evidence>
<dbReference type="Gene3D" id="3.40.50.1820">
    <property type="entry name" value="alpha/beta hydrolase"/>
    <property type="match status" value="1"/>
</dbReference>
<reference evidence="2 3" key="1">
    <citation type="submission" date="2023-06" db="EMBL/GenBank/DDBJ databases">
        <title>Marinobacter azerbaijanicus a moderately halophilic, isolated from Urmia Lake in Azerbaijan region of Iran.</title>
        <authorList>
            <person name="Sanchez-Porro C."/>
            <person name="Aghdam E.M."/>
            <person name="Saheb S.M."/>
            <person name="Tarhriz V."/>
            <person name="Kazemi E."/>
            <person name="Ammozegar M.A."/>
            <person name="Ventosa A."/>
            <person name="Hejazi M.S."/>
        </authorList>
    </citation>
    <scope>NUCLEOTIDE SEQUENCE [LARGE SCALE GENOMIC DNA]</scope>
    <source>
        <strain evidence="2 3">TBZ242</strain>
    </source>
</reference>